<sequence length="100" mass="11513">MIVMFYLLHDILGIMFNYNNLGTIYKNTVILSKFICAKYRSISQTGINTAAGWEPVKCTFKYLTMNIRRNNNVLIHIKLVKPILGLNSIESNPISDFRNI</sequence>
<evidence type="ECO:0000313" key="1">
    <source>
        <dbReference type="EMBL" id="MPN01893.1"/>
    </source>
</evidence>
<name>A0A645EMY0_9ZZZZ</name>
<proteinExistence type="predicted"/>
<comment type="caution">
    <text evidence="1">The sequence shown here is derived from an EMBL/GenBank/DDBJ whole genome shotgun (WGS) entry which is preliminary data.</text>
</comment>
<dbReference type="AlphaFoldDB" id="A0A645EMY0"/>
<protein>
    <submittedName>
        <fullName evidence="1">Uncharacterized protein</fullName>
    </submittedName>
</protein>
<accession>A0A645EMY0</accession>
<dbReference type="EMBL" id="VSSQ01047867">
    <property type="protein sequence ID" value="MPN01893.1"/>
    <property type="molecule type" value="Genomic_DNA"/>
</dbReference>
<gene>
    <name evidence="1" type="ORF">SDC9_149106</name>
</gene>
<reference evidence="1" key="1">
    <citation type="submission" date="2019-08" db="EMBL/GenBank/DDBJ databases">
        <authorList>
            <person name="Kucharzyk K."/>
            <person name="Murdoch R.W."/>
            <person name="Higgins S."/>
            <person name="Loffler F."/>
        </authorList>
    </citation>
    <scope>NUCLEOTIDE SEQUENCE</scope>
</reference>
<organism evidence="1">
    <name type="scientific">bioreactor metagenome</name>
    <dbReference type="NCBI Taxonomy" id="1076179"/>
    <lineage>
        <taxon>unclassified sequences</taxon>
        <taxon>metagenomes</taxon>
        <taxon>ecological metagenomes</taxon>
    </lineage>
</organism>